<dbReference type="Proteomes" id="UP001642720">
    <property type="component" value="Unassembled WGS sequence"/>
</dbReference>
<feature type="region of interest" description="Disordered" evidence="1">
    <location>
        <begin position="24"/>
        <end position="64"/>
    </location>
</feature>
<protein>
    <submittedName>
        <fullName evidence="2">Uncharacterized protein</fullName>
    </submittedName>
</protein>
<sequence length="302" mass="31404">MVSVPGYRPHRYLTVAAAAARVNEGGLAPNKSGGSAPSTDPPPAQTRHTQSPPKGKLAQSKASPTASTVASSSLSLLFPRSHSLFAVFFFSSSFKLPSSSFPSAHSAAFVAAASWTTFDPDPLLSTLGLFLFLFSCPFNPPISHPPALGSPVSKQASPARLAAAAPTALILPPPGQSAACPTTSCSVCASASLPSILVVSALRAPPHDDTLILLLCGSRASAGHKQPPPTPLSFPLHSFPPPRYSILPLLDPPPPLPAVPSATSLPRLARLGGPFESHKPILRHHHEARLASIVHLRHFPPP</sequence>
<keyword evidence="3" id="KW-1185">Reference proteome</keyword>
<evidence type="ECO:0000313" key="3">
    <source>
        <dbReference type="Proteomes" id="UP001642720"/>
    </source>
</evidence>
<evidence type="ECO:0000256" key="1">
    <source>
        <dbReference type="SAM" id="MobiDB-lite"/>
    </source>
</evidence>
<organism evidence="2 3">
    <name type="scientific">Trichoderma ghanense</name>
    <dbReference type="NCBI Taxonomy" id="65468"/>
    <lineage>
        <taxon>Eukaryota</taxon>
        <taxon>Fungi</taxon>
        <taxon>Dikarya</taxon>
        <taxon>Ascomycota</taxon>
        <taxon>Pezizomycotina</taxon>
        <taxon>Sordariomycetes</taxon>
        <taxon>Hypocreomycetidae</taxon>
        <taxon>Hypocreales</taxon>
        <taxon>Hypocreaceae</taxon>
        <taxon>Trichoderma</taxon>
    </lineage>
</organism>
<dbReference type="EMBL" id="PPTA01000002">
    <property type="protein sequence ID" value="TFB06283.1"/>
    <property type="molecule type" value="Genomic_DNA"/>
</dbReference>
<dbReference type="RefSeq" id="XP_073562484.1">
    <property type="nucleotide sequence ID" value="XM_073699358.1"/>
</dbReference>
<reference evidence="2 3" key="1">
    <citation type="submission" date="2018-01" db="EMBL/GenBank/DDBJ databases">
        <title>Genome characterization of the sugarcane-associated fungus Trichoderma ghanense CCMA-1212 and their application in lignocelulose bioconversion.</title>
        <authorList>
            <person name="Steindorff A.S."/>
            <person name="Mendes T.D."/>
            <person name="Vilela E.S.D."/>
            <person name="Rodrigues D.S."/>
            <person name="Formighieri E.F."/>
            <person name="Melo I.S."/>
            <person name="Favaro L.C.L."/>
        </authorList>
    </citation>
    <scope>NUCLEOTIDE SEQUENCE [LARGE SCALE GENOMIC DNA]</scope>
    <source>
        <strain evidence="2 3">CCMA-1212</strain>
    </source>
</reference>
<gene>
    <name evidence="2" type="ORF">CCMA1212_001952</name>
</gene>
<name>A0ABY2HHH0_9HYPO</name>
<dbReference type="GeneID" id="300573808"/>
<proteinExistence type="predicted"/>
<accession>A0ABY2HHH0</accession>
<evidence type="ECO:0000313" key="2">
    <source>
        <dbReference type="EMBL" id="TFB06283.1"/>
    </source>
</evidence>
<comment type="caution">
    <text evidence="2">The sequence shown here is derived from an EMBL/GenBank/DDBJ whole genome shotgun (WGS) entry which is preliminary data.</text>
</comment>